<dbReference type="EMBL" id="KB631827">
    <property type="protein sequence ID" value="ERL86557.1"/>
    <property type="molecule type" value="Genomic_DNA"/>
</dbReference>
<evidence type="ECO:0000313" key="1">
    <source>
        <dbReference type="EMBL" id="ERL86557.1"/>
    </source>
</evidence>
<evidence type="ECO:0000313" key="2">
    <source>
        <dbReference type="Proteomes" id="UP000030742"/>
    </source>
</evidence>
<organism evidence="1 2">
    <name type="scientific">Dendroctonus ponderosae</name>
    <name type="common">Mountain pine beetle</name>
    <dbReference type="NCBI Taxonomy" id="77166"/>
    <lineage>
        <taxon>Eukaryota</taxon>
        <taxon>Metazoa</taxon>
        <taxon>Ecdysozoa</taxon>
        <taxon>Arthropoda</taxon>
        <taxon>Hexapoda</taxon>
        <taxon>Insecta</taxon>
        <taxon>Pterygota</taxon>
        <taxon>Neoptera</taxon>
        <taxon>Endopterygota</taxon>
        <taxon>Coleoptera</taxon>
        <taxon>Polyphaga</taxon>
        <taxon>Cucujiformia</taxon>
        <taxon>Curculionidae</taxon>
        <taxon>Scolytinae</taxon>
        <taxon>Dendroctonus</taxon>
    </lineage>
</organism>
<dbReference type="AlphaFoldDB" id="U4U0E9"/>
<protein>
    <submittedName>
        <fullName evidence="1">Uncharacterized protein</fullName>
    </submittedName>
</protein>
<sequence length="87" mass="9088">MSTKNQFKALSMAKAALPIAQPCKDSLNKVKRDSAAATQSQRACTMGTSTRPSCCSARTRCACTVSRASLPPRRATLAPSAARSAAN</sequence>
<gene>
    <name evidence="1" type="ORF">D910_03964</name>
</gene>
<name>U4U0E9_DENPD</name>
<accession>U4U0E9</accession>
<proteinExistence type="predicted"/>
<dbReference type="Proteomes" id="UP000030742">
    <property type="component" value="Unassembled WGS sequence"/>
</dbReference>
<reference evidence="1 2" key="1">
    <citation type="journal article" date="2013" name="Genome Biol.">
        <title>Draft genome of the mountain pine beetle, Dendroctonus ponderosae Hopkins, a major forest pest.</title>
        <authorList>
            <person name="Keeling C.I."/>
            <person name="Yuen M.M."/>
            <person name="Liao N.Y."/>
            <person name="Docking T.R."/>
            <person name="Chan S.K."/>
            <person name="Taylor G.A."/>
            <person name="Palmquist D.L."/>
            <person name="Jackman S.D."/>
            <person name="Nguyen A."/>
            <person name="Li M."/>
            <person name="Henderson H."/>
            <person name="Janes J.K."/>
            <person name="Zhao Y."/>
            <person name="Pandoh P."/>
            <person name="Moore R."/>
            <person name="Sperling F.A."/>
            <person name="Huber D.P."/>
            <person name="Birol I."/>
            <person name="Jones S.J."/>
            <person name="Bohlmann J."/>
        </authorList>
    </citation>
    <scope>NUCLEOTIDE SEQUENCE</scope>
</reference>